<dbReference type="Gene3D" id="1.20.1090.10">
    <property type="entry name" value="Dehydroquinate synthase-like - alpha domain"/>
    <property type="match status" value="1"/>
</dbReference>
<evidence type="ECO:0000256" key="4">
    <source>
        <dbReference type="ARBA" id="ARBA00022857"/>
    </source>
</evidence>
<evidence type="ECO:0000256" key="1">
    <source>
        <dbReference type="ARBA" id="ARBA00022490"/>
    </source>
</evidence>
<keyword evidence="11" id="KW-1185">Reference proteome</keyword>
<proteinExistence type="predicted"/>
<evidence type="ECO:0000256" key="6">
    <source>
        <dbReference type="ARBA" id="ARBA00023027"/>
    </source>
</evidence>
<keyword evidence="8" id="KW-0594">Phospholipid biosynthesis</keyword>
<keyword evidence="7" id="KW-0443">Lipid metabolism</keyword>
<dbReference type="InterPro" id="IPR032837">
    <property type="entry name" value="G1PDH"/>
</dbReference>
<accession>A0ABX4J030</accession>
<keyword evidence="5" id="KW-0560">Oxidoreductase</keyword>
<keyword evidence="1" id="KW-0963">Cytoplasm</keyword>
<dbReference type="PANTHER" id="PTHR43616">
    <property type="entry name" value="GLYCEROL DEHYDROGENASE"/>
    <property type="match status" value="1"/>
</dbReference>
<evidence type="ECO:0000256" key="3">
    <source>
        <dbReference type="ARBA" id="ARBA00022723"/>
    </source>
</evidence>
<gene>
    <name evidence="10" type="ORF">CO662_28935</name>
</gene>
<protein>
    <submittedName>
        <fullName evidence="10">3-dehydroquinate synthase</fullName>
    </submittedName>
</protein>
<dbReference type="InterPro" id="IPR016205">
    <property type="entry name" value="Glycerol_DH"/>
</dbReference>
<reference evidence="10 11" key="1">
    <citation type="submission" date="2017-09" db="EMBL/GenBank/DDBJ databases">
        <title>Comparative genomics of rhizobia isolated from Phaseolus vulgaris in China.</title>
        <authorList>
            <person name="Tong W."/>
        </authorList>
    </citation>
    <scope>NUCLEOTIDE SEQUENCE [LARGE SCALE GENOMIC DNA]</scope>
    <source>
        <strain evidence="10 11">Y27</strain>
    </source>
</reference>
<organism evidence="10 11">
    <name type="scientific">Rhizobium anhuiense</name>
    <dbReference type="NCBI Taxonomy" id="1184720"/>
    <lineage>
        <taxon>Bacteria</taxon>
        <taxon>Pseudomonadati</taxon>
        <taxon>Pseudomonadota</taxon>
        <taxon>Alphaproteobacteria</taxon>
        <taxon>Hyphomicrobiales</taxon>
        <taxon>Rhizobiaceae</taxon>
        <taxon>Rhizobium/Agrobacterium group</taxon>
        <taxon>Rhizobium</taxon>
    </lineage>
</organism>
<evidence type="ECO:0000313" key="10">
    <source>
        <dbReference type="EMBL" id="PDS48518.1"/>
    </source>
</evidence>
<name>A0ABX4J030_9HYPH</name>
<keyword evidence="4" id="KW-0521">NADP</keyword>
<dbReference type="Pfam" id="PF13685">
    <property type="entry name" value="Fe-ADH_2"/>
    <property type="match status" value="1"/>
</dbReference>
<dbReference type="Proteomes" id="UP000219972">
    <property type="component" value="Unassembled WGS sequence"/>
</dbReference>
<sequence length="451" mass="48638">METTVNQGEAAGAPQGGWTVLIDDIVEGRWRDPQTGKTATVPYESIVIADSLEGREADLVAGLGLGRTFTIVADHATWGAMGERIAHALKSLGPVRTVLLDHPHADMANVAVLTEKLKGAEGVVAVGSGTINDLVKYVTGLDGRRYCVFGTAASMNGYTSTTASITLDNGLKVSLPSHAPAGFFVDLSVAAAAPTYLSAAGFADCLVRSVAQVDWWLSHRLFGTLYDNAPYLIQQEDEAELNRRAAGIGRGDVAANGYLYRVLTMCGLGVSFTGMSNHGSMGEHQISHYIDCFAGDRHPGTLHGQQVGVGVLTMGRLQRHYLENAAPPKMKPTRIAFDSMVRRMGADIARQCFDEIKPKIFDDAAIGMLNDKIAEIWPALRQELKAFVIPVDEMTQLLKAAGGPTTAQELGVPVEFYREAVVHCREMRNRYSFLDIAADEGILEDFARGEV</sequence>
<evidence type="ECO:0000256" key="9">
    <source>
        <dbReference type="ARBA" id="ARBA00023264"/>
    </source>
</evidence>
<keyword evidence="6" id="KW-0520">NAD</keyword>
<dbReference type="RefSeq" id="WP_097544746.1">
    <property type="nucleotide sequence ID" value="NZ_NWSL01000026.1"/>
</dbReference>
<dbReference type="Gene3D" id="3.40.50.1970">
    <property type="match status" value="1"/>
</dbReference>
<keyword evidence="3" id="KW-0479">Metal-binding</keyword>
<evidence type="ECO:0000256" key="5">
    <source>
        <dbReference type="ARBA" id="ARBA00023002"/>
    </source>
</evidence>
<evidence type="ECO:0000256" key="2">
    <source>
        <dbReference type="ARBA" id="ARBA00022516"/>
    </source>
</evidence>
<dbReference type="PANTHER" id="PTHR43616:SF5">
    <property type="entry name" value="GLYCEROL DEHYDROGENASE 1"/>
    <property type="match status" value="1"/>
</dbReference>
<evidence type="ECO:0000256" key="8">
    <source>
        <dbReference type="ARBA" id="ARBA00023209"/>
    </source>
</evidence>
<comment type="caution">
    <text evidence="10">The sequence shown here is derived from an EMBL/GenBank/DDBJ whole genome shotgun (WGS) entry which is preliminary data.</text>
</comment>
<evidence type="ECO:0000256" key="7">
    <source>
        <dbReference type="ARBA" id="ARBA00023098"/>
    </source>
</evidence>
<dbReference type="EMBL" id="NWSL01000026">
    <property type="protein sequence ID" value="PDS48518.1"/>
    <property type="molecule type" value="Genomic_DNA"/>
</dbReference>
<dbReference type="SUPFAM" id="SSF56796">
    <property type="entry name" value="Dehydroquinate synthase-like"/>
    <property type="match status" value="1"/>
</dbReference>
<dbReference type="CDD" id="cd08175">
    <property type="entry name" value="G1PDH"/>
    <property type="match status" value="1"/>
</dbReference>
<keyword evidence="9" id="KW-1208">Phospholipid metabolism</keyword>
<keyword evidence="2" id="KW-0444">Lipid biosynthesis</keyword>
<evidence type="ECO:0000313" key="11">
    <source>
        <dbReference type="Proteomes" id="UP000219972"/>
    </source>
</evidence>